<dbReference type="InterPro" id="IPR036249">
    <property type="entry name" value="Thioredoxin-like_sf"/>
</dbReference>
<dbReference type="Proteomes" id="UP001065174">
    <property type="component" value="Chromosome"/>
</dbReference>
<dbReference type="PANTHER" id="PTHR42852">
    <property type="entry name" value="THIOL:DISULFIDE INTERCHANGE PROTEIN DSBE"/>
    <property type="match status" value="1"/>
</dbReference>
<dbReference type="PROSITE" id="PS51352">
    <property type="entry name" value="THIOREDOXIN_2"/>
    <property type="match status" value="1"/>
</dbReference>
<dbReference type="InterPro" id="IPR000866">
    <property type="entry name" value="AhpC/TSA"/>
</dbReference>
<accession>A0ABY6CTR5</accession>
<feature type="domain" description="Thioredoxin" evidence="2">
    <location>
        <begin position="18"/>
        <end position="170"/>
    </location>
</feature>
<evidence type="ECO:0000313" key="3">
    <source>
        <dbReference type="EMBL" id="UXP33906.1"/>
    </source>
</evidence>
<name>A0ABY6CTR5_9BACT</name>
<dbReference type="Gene3D" id="3.40.30.10">
    <property type="entry name" value="Glutaredoxin"/>
    <property type="match status" value="1"/>
</dbReference>
<dbReference type="Pfam" id="PF00578">
    <property type="entry name" value="AhpC-TSA"/>
    <property type="match status" value="1"/>
</dbReference>
<dbReference type="PANTHER" id="PTHR42852:SF13">
    <property type="entry name" value="PROTEIN DIPZ"/>
    <property type="match status" value="1"/>
</dbReference>
<evidence type="ECO:0000259" key="2">
    <source>
        <dbReference type="PROSITE" id="PS51352"/>
    </source>
</evidence>
<dbReference type="InterPro" id="IPR013766">
    <property type="entry name" value="Thioredoxin_domain"/>
</dbReference>
<reference evidence="3" key="1">
    <citation type="submission" date="2022-09" db="EMBL/GenBank/DDBJ databases">
        <title>Comparative genomics and taxonomic characterization of three novel marine species of genus Reichenbachiella exhibiting antioxidant and polysaccharide degradation activities.</title>
        <authorList>
            <person name="Muhammad N."/>
            <person name="Lee Y.-J."/>
            <person name="Ko J."/>
            <person name="Kim S.-G."/>
        </authorList>
    </citation>
    <scope>NUCLEOTIDE SEQUENCE</scope>
    <source>
        <strain evidence="3">BKB1-1</strain>
    </source>
</reference>
<dbReference type="InterPro" id="IPR050553">
    <property type="entry name" value="Thioredoxin_ResA/DsbE_sf"/>
</dbReference>
<dbReference type="CDD" id="cd02966">
    <property type="entry name" value="TlpA_like_family"/>
    <property type="match status" value="1"/>
</dbReference>
<organism evidence="3 4">
    <name type="scientific">Reichenbachiella agarivorans</name>
    <dbReference type="NCBI Taxonomy" id="2979464"/>
    <lineage>
        <taxon>Bacteria</taxon>
        <taxon>Pseudomonadati</taxon>
        <taxon>Bacteroidota</taxon>
        <taxon>Cytophagia</taxon>
        <taxon>Cytophagales</taxon>
        <taxon>Reichenbachiellaceae</taxon>
        <taxon>Reichenbachiella</taxon>
    </lineage>
</organism>
<keyword evidence="4" id="KW-1185">Reference proteome</keyword>
<feature type="signal peptide" evidence="1">
    <location>
        <begin position="1"/>
        <end position="29"/>
    </location>
</feature>
<sequence length="170" mass="19720">MKVSSLNYQKTLALTLFLILGAKLSTVSAQKVEVIQFDQLNTIITEKDAPIRVINFWATWCAPCIKELPQFEALYEKYKSQNMEVILVSMDFVENLDDKVKKFALKKSLKSKLYLLNETDYNSFIDKIDPTWSGAIPATLIVDSRKNKRIFFEKEFKEGELENSYLNFIK</sequence>
<dbReference type="SUPFAM" id="SSF52833">
    <property type="entry name" value="Thioredoxin-like"/>
    <property type="match status" value="1"/>
</dbReference>
<protein>
    <submittedName>
        <fullName evidence="3">TlpA family protein disulfide reductase</fullName>
    </submittedName>
</protein>
<dbReference type="RefSeq" id="WP_262311332.1">
    <property type="nucleotide sequence ID" value="NZ_CP106679.1"/>
</dbReference>
<gene>
    <name evidence="3" type="ORF">N6H18_08105</name>
</gene>
<proteinExistence type="predicted"/>
<keyword evidence="1" id="KW-0732">Signal</keyword>
<evidence type="ECO:0000256" key="1">
    <source>
        <dbReference type="SAM" id="SignalP"/>
    </source>
</evidence>
<evidence type="ECO:0000313" key="4">
    <source>
        <dbReference type="Proteomes" id="UP001065174"/>
    </source>
</evidence>
<dbReference type="EMBL" id="CP106679">
    <property type="protein sequence ID" value="UXP33906.1"/>
    <property type="molecule type" value="Genomic_DNA"/>
</dbReference>
<feature type="chain" id="PRO_5045268228" evidence="1">
    <location>
        <begin position="30"/>
        <end position="170"/>
    </location>
</feature>